<protein>
    <submittedName>
        <fullName evidence="1">DUF1573 domain-containing protein</fullName>
    </submittedName>
</protein>
<evidence type="ECO:0000313" key="2">
    <source>
        <dbReference type="Proteomes" id="UP000306808"/>
    </source>
</evidence>
<dbReference type="InterPro" id="IPR011467">
    <property type="entry name" value="DUF1573"/>
</dbReference>
<dbReference type="OrthoDB" id="826619at2"/>
<dbReference type="InterPro" id="IPR013783">
    <property type="entry name" value="Ig-like_fold"/>
</dbReference>
<name>A0A4U0NX64_9SPHI</name>
<dbReference type="AlphaFoldDB" id="A0A4U0NX64"/>
<accession>A0A4U0NX64</accession>
<comment type="caution">
    <text evidence="1">The sequence shown here is derived from an EMBL/GenBank/DDBJ whole genome shotgun (WGS) entry which is preliminary data.</text>
</comment>
<dbReference type="PANTHER" id="PTHR37833:SF1">
    <property type="entry name" value="SIGNAL PEPTIDE PROTEIN"/>
    <property type="match status" value="1"/>
</dbReference>
<proteinExistence type="predicted"/>
<dbReference type="PROSITE" id="PS51257">
    <property type="entry name" value="PROKAR_LIPOPROTEIN"/>
    <property type="match status" value="1"/>
</dbReference>
<dbReference type="Proteomes" id="UP000306808">
    <property type="component" value="Unassembled WGS sequence"/>
</dbReference>
<dbReference type="Gene3D" id="2.60.40.10">
    <property type="entry name" value="Immunoglobulins"/>
    <property type="match status" value="1"/>
</dbReference>
<sequence>MKLKQLGIGLAAVVFFAACNNQPKTDEASKVDPAEVVTPTENTEPLSGKGKIEFEEDAFDFGTIKEGEVVNHVFKFKNTGEEPVILSAVSASCGCTTPDYTKDPILPGKEGEIKVSFNSQGQVGTQQKIVTVSSNAMNKVTTVQIKGAVVEK</sequence>
<evidence type="ECO:0000313" key="1">
    <source>
        <dbReference type="EMBL" id="TJZ54854.1"/>
    </source>
</evidence>
<keyword evidence="2" id="KW-1185">Reference proteome</keyword>
<gene>
    <name evidence="1" type="ORF">FAZ15_15415</name>
</gene>
<organism evidence="1 2">
    <name type="scientific">Sphingobacterium olei</name>
    <dbReference type="NCBI Taxonomy" id="2571155"/>
    <lineage>
        <taxon>Bacteria</taxon>
        <taxon>Pseudomonadati</taxon>
        <taxon>Bacteroidota</taxon>
        <taxon>Sphingobacteriia</taxon>
        <taxon>Sphingobacteriales</taxon>
        <taxon>Sphingobacteriaceae</taxon>
        <taxon>Sphingobacterium</taxon>
    </lineage>
</organism>
<dbReference type="EMBL" id="SUME01000006">
    <property type="protein sequence ID" value="TJZ54854.1"/>
    <property type="molecule type" value="Genomic_DNA"/>
</dbReference>
<dbReference type="RefSeq" id="WP_136902214.1">
    <property type="nucleotide sequence ID" value="NZ_SUME01000006.1"/>
</dbReference>
<dbReference type="PANTHER" id="PTHR37833">
    <property type="entry name" value="LIPOPROTEIN-RELATED"/>
    <property type="match status" value="1"/>
</dbReference>
<dbReference type="Pfam" id="PF07610">
    <property type="entry name" value="DUF1573"/>
    <property type="match status" value="1"/>
</dbReference>
<reference evidence="1 2" key="1">
    <citation type="submission" date="2019-04" db="EMBL/GenBank/DDBJ databases">
        <title>Sphingobacterium olei sp. nov., isolated from oil-contaminated soil.</title>
        <authorList>
            <person name="Liu B."/>
        </authorList>
    </citation>
    <scope>NUCLEOTIDE SEQUENCE [LARGE SCALE GENOMIC DNA]</scope>
    <source>
        <strain evidence="1 2">HAL-9</strain>
    </source>
</reference>